<dbReference type="PROSITE" id="PS00211">
    <property type="entry name" value="ABC_TRANSPORTER_1"/>
    <property type="match status" value="1"/>
</dbReference>
<dbReference type="SUPFAM" id="SSF50331">
    <property type="entry name" value="MOP-like"/>
    <property type="match status" value="1"/>
</dbReference>
<dbReference type="GO" id="GO:0043190">
    <property type="term" value="C:ATP-binding cassette (ABC) transporter complex"/>
    <property type="evidence" value="ECO:0007669"/>
    <property type="project" value="InterPro"/>
</dbReference>
<evidence type="ECO:0000256" key="3">
    <source>
        <dbReference type="ARBA" id="ARBA00022741"/>
    </source>
</evidence>
<dbReference type="PANTHER" id="PTHR42781">
    <property type="entry name" value="SPERMIDINE/PUTRESCINE IMPORT ATP-BINDING PROTEIN POTA"/>
    <property type="match status" value="1"/>
</dbReference>
<comment type="caution">
    <text evidence="6">The sequence shown here is derived from an EMBL/GenBank/DDBJ whole genome shotgun (WGS) entry which is preliminary data.</text>
</comment>
<dbReference type="InterPro" id="IPR050093">
    <property type="entry name" value="ABC_SmlMolc_Importer"/>
</dbReference>
<dbReference type="SUPFAM" id="SSF52540">
    <property type="entry name" value="P-loop containing nucleoside triphosphate hydrolases"/>
    <property type="match status" value="1"/>
</dbReference>
<protein>
    <submittedName>
        <fullName evidence="6">Spermidine/putrescine transport system ATP-binding protein</fullName>
    </submittedName>
</protein>
<evidence type="ECO:0000256" key="1">
    <source>
        <dbReference type="ARBA" id="ARBA00005417"/>
    </source>
</evidence>
<dbReference type="Pfam" id="PF00005">
    <property type="entry name" value="ABC_tran"/>
    <property type="match status" value="1"/>
</dbReference>
<dbReference type="SMART" id="SM00382">
    <property type="entry name" value="AAA"/>
    <property type="match status" value="1"/>
</dbReference>
<comment type="similarity">
    <text evidence="1">Belongs to the ABC transporter superfamily.</text>
</comment>
<dbReference type="GO" id="GO:0015847">
    <property type="term" value="P:putrescine transport"/>
    <property type="evidence" value="ECO:0007669"/>
    <property type="project" value="UniProtKB-ARBA"/>
</dbReference>
<dbReference type="AlphaFoldDB" id="A0A4R2D9T0"/>
<dbReference type="Pfam" id="PF08402">
    <property type="entry name" value="TOBE_2"/>
    <property type="match status" value="1"/>
</dbReference>
<dbReference type="FunFam" id="3.40.50.300:FF:000133">
    <property type="entry name" value="Spermidine/putrescine import ATP-binding protein PotA"/>
    <property type="match status" value="1"/>
</dbReference>
<evidence type="ECO:0000256" key="4">
    <source>
        <dbReference type="ARBA" id="ARBA00022840"/>
    </source>
</evidence>
<keyword evidence="3" id="KW-0547">Nucleotide-binding</keyword>
<sequence>MADRPMIEIANVSKFYGIYKALDDVSLTIGEGEFFSLLGPSGCGKTTLLRSIAGFETPTAGEIFIDGVPSLALPPNRRPTNMVFQNYAIFPHLDVAENVAYGLKRLRLSAQDERKRVGDALDQVRLTGLGQRKAHELSGGQRQRVALARALVMRPKVLLLDEPLSALDKKLREEMQVELRTLQKAVGITFILVTHDQYEALALSDRIAVMFGGRIAQIASPKEIYQRPRTRKVADFLGGMNFLKAKVLGEQGNAVSVDAARFGAVSLDKPQGFAATNGHVTVGIRPERLRLLWDDDRAPHELAGRIENRAYFGEVTHLTVGVDGLEQPLSMVETNNFGADDLPVGAEIRLAYDPEAFVLLAEDPPVTRV</sequence>
<evidence type="ECO:0000256" key="2">
    <source>
        <dbReference type="ARBA" id="ARBA00022448"/>
    </source>
</evidence>
<dbReference type="EMBL" id="SLVX01000001">
    <property type="protein sequence ID" value="TCN48679.1"/>
    <property type="molecule type" value="Genomic_DNA"/>
</dbReference>
<dbReference type="Gene3D" id="3.40.50.300">
    <property type="entry name" value="P-loop containing nucleotide triphosphate hydrolases"/>
    <property type="match status" value="1"/>
</dbReference>
<dbReference type="InterPro" id="IPR003593">
    <property type="entry name" value="AAA+_ATPase"/>
</dbReference>
<dbReference type="Proteomes" id="UP000295351">
    <property type="component" value="Unassembled WGS sequence"/>
</dbReference>
<dbReference type="PANTHER" id="PTHR42781:SF4">
    <property type="entry name" value="SPERMIDINE_PUTRESCINE IMPORT ATP-BINDING PROTEIN POTA"/>
    <property type="match status" value="1"/>
</dbReference>
<evidence type="ECO:0000313" key="6">
    <source>
        <dbReference type="EMBL" id="TCN48679.1"/>
    </source>
</evidence>
<dbReference type="GO" id="GO:0005524">
    <property type="term" value="F:ATP binding"/>
    <property type="evidence" value="ECO:0007669"/>
    <property type="project" value="UniProtKB-KW"/>
</dbReference>
<dbReference type="InterPro" id="IPR027417">
    <property type="entry name" value="P-loop_NTPase"/>
</dbReference>
<keyword evidence="7" id="KW-1185">Reference proteome</keyword>
<reference evidence="6 7" key="1">
    <citation type="submission" date="2019-03" db="EMBL/GenBank/DDBJ databases">
        <title>Genomic Encyclopedia of Type Strains, Phase IV (KMG-IV): sequencing the most valuable type-strain genomes for metagenomic binning, comparative biology and taxonomic classification.</title>
        <authorList>
            <person name="Goeker M."/>
        </authorList>
    </citation>
    <scope>NUCLEOTIDE SEQUENCE [LARGE SCALE GENOMIC DNA]</scope>
    <source>
        <strain evidence="6 7">DSM 18401</strain>
    </source>
</reference>
<dbReference type="InterPro" id="IPR013611">
    <property type="entry name" value="Transp-assoc_OB_typ2"/>
</dbReference>
<dbReference type="GO" id="GO:0022857">
    <property type="term" value="F:transmembrane transporter activity"/>
    <property type="evidence" value="ECO:0007669"/>
    <property type="project" value="InterPro"/>
</dbReference>
<dbReference type="InterPro" id="IPR017871">
    <property type="entry name" value="ABC_transporter-like_CS"/>
</dbReference>
<feature type="domain" description="ABC transporter" evidence="5">
    <location>
        <begin position="7"/>
        <end position="237"/>
    </location>
</feature>
<evidence type="ECO:0000259" key="5">
    <source>
        <dbReference type="PROSITE" id="PS50893"/>
    </source>
</evidence>
<dbReference type="PROSITE" id="PS50893">
    <property type="entry name" value="ABC_TRANSPORTER_2"/>
    <property type="match status" value="1"/>
</dbReference>
<evidence type="ECO:0000313" key="7">
    <source>
        <dbReference type="Proteomes" id="UP000295351"/>
    </source>
</evidence>
<gene>
    <name evidence="6" type="ORF">EV665_101416</name>
</gene>
<dbReference type="InterPro" id="IPR003439">
    <property type="entry name" value="ABC_transporter-like_ATP-bd"/>
</dbReference>
<keyword evidence="4 6" id="KW-0067">ATP-binding</keyword>
<dbReference type="InterPro" id="IPR008995">
    <property type="entry name" value="Mo/tungstate-bd_C_term_dom"/>
</dbReference>
<accession>A0A4R2D9T0</accession>
<proteinExistence type="inferred from homology"/>
<keyword evidence="2" id="KW-0813">Transport</keyword>
<organism evidence="6 7">
    <name type="scientific">Shinella granuli</name>
    <dbReference type="NCBI Taxonomy" id="323621"/>
    <lineage>
        <taxon>Bacteria</taxon>
        <taxon>Pseudomonadati</taxon>
        <taxon>Pseudomonadota</taxon>
        <taxon>Alphaproteobacteria</taxon>
        <taxon>Hyphomicrobiales</taxon>
        <taxon>Rhizobiaceae</taxon>
        <taxon>Shinella</taxon>
    </lineage>
</organism>
<dbReference type="Gene3D" id="2.40.50.100">
    <property type="match status" value="1"/>
</dbReference>
<dbReference type="GO" id="GO:0016887">
    <property type="term" value="F:ATP hydrolysis activity"/>
    <property type="evidence" value="ECO:0007669"/>
    <property type="project" value="InterPro"/>
</dbReference>
<name>A0A4R2D9T0_SHIGR</name>